<dbReference type="GO" id="GO:0005576">
    <property type="term" value="C:extracellular region"/>
    <property type="evidence" value="ECO:0007669"/>
    <property type="project" value="UniProtKB-SubCell"/>
</dbReference>
<dbReference type="Pfam" id="PF12256">
    <property type="entry name" value="TcdB_toxin_midN"/>
    <property type="match status" value="1"/>
</dbReference>
<accession>A0A6A6IKW9</accession>
<dbReference type="InterPro" id="IPR003284">
    <property type="entry name" value="Sal_SpvB"/>
</dbReference>
<keyword evidence="3" id="KW-0843">Virulence</keyword>
<reference evidence="7" key="1">
    <citation type="journal article" date="2020" name="Stud. Mycol.">
        <title>101 Dothideomycetes genomes: a test case for predicting lifestyles and emergence of pathogens.</title>
        <authorList>
            <person name="Haridas S."/>
            <person name="Albert R."/>
            <person name="Binder M."/>
            <person name="Bloem J."/>
            <person name="Labutti K."/>
            <person name="Salamov A."/>
            <person name="Andreopoulos B."/>
            <person name="Baker S."/>
            <person name="Barry K."/>
            <person name="Bills G."/>
            <person name="Bluhm B."/>
            <person name="Cannon C."/>
            <person name="Castanera R."/>
            <person name="Culley D."/>
            <person name="Daum C."/>
            <person name="Ezra D."/>
            <person name="Gonzalez J."/>
            <person name="Henrissat B."/>
            <person name="Kuo A."/>
            <person name="Liang C."/>
            <person name="Lipzen A."/>
            <person name="Lutzoni F."/>
            <person name="Magnuson J."/>
            <person name="Mondo S."/>
            <person name="Nolan M."/>
            <person name="Ohm R."/>
            <person name="Pangilinan J."/>
            <person name="Park H.-J."/>
            <person name="Ramirez L."/>
            <person name="Alfaro M."/>
            <person name="Sun H."/>
            <person name="Tritt A."/>
            <person name="Yoshinaga Y."/>
            <person name="Zwiers L.-H."/>
            <person name="Turgeon B."/>
            <person name="Goodwin S."/>
            <person name="Spatafora J."/>
            <person name="Crous P."/>
            <person name="Grigoriev I."/>
        </authorList>
    </citation>
    <scope>NUCLEOTIDE SEQUENCE</scope>
    <source>
        <strain evidence="7">CBS 122368</strain>
    </source>
</reference>
<protein>
    <submittedName>
        <fullName evidence="7">SpvB-domain-containing protein</fullName>
    </submittedName>
</protein>
<feature type="compositionally biased region" description="Polar residues" evidence="4">
    <location>
        <begin position="1387"/>
        <end position="1403"/>
    </location>
</feature>
<evidence type="ECO:0000259" key="6">
    <source>
        <dbReference type="Pfam" id="PF12256"/>
    </source>
</evidence>
<dbReference type="Gene3D" id="2.180.10.10">
    <property type="entry name" value="RHS repeat-associated core"/>
    <property type="match status" value="1"/>
</dbReference>
<dbReference type="InterPro" id="IPR022044">
    <property type="entry name" value="TcdB_toxin_mid/C"/>
</dbReference>
<evidence type="ECO:0000313" key="8">
    <source>
        <dbReference type="Proteomes" id="UP000800094"/>
    </source>
</evidence>
<dbReference type="EMBL" id="ML987193">
    <property type="protein sequence ID" value="KAF2251265.1"/>
    <property type="molecule type" value="Genomic_DNA"/>
</dbReference>
<dbReference type="GeneID" id="54588163"/>
<dbReference type="InterPro" id="IPR022045">
    <property type="entry name" value="TcdB_toxin_mid/N"/>
</dbReference>
<feature type="region of interest" description="Disordered" evidence="4">
    <location>
        <begin position="2605"/>
        <end position="2692"/>
    </location>
</feature>
<dbReference type="NCBIfam" id="TIGR03696">
    <property type="entry name" value="Rhs_assc_core"/>
    <property type="match status" value="1"/>
</dbReference>
<evidence type="ECO:0000256" key="4">
    <source>
        <dbReference type="SAM" id="MobiDB-lite"/>
    </source>
</evidence>
<feature type="compositionally biased region" description="Polar residues" evidence="4">
    <location>
        <begin position="1"/>
        <end position="14"/>
    </location>
</feature>
<feature type="compositionally biased region" description="Polar residues" evidence="4">
    <location>
        <begin position="27"/>
        <end position="38"/>
    </location>
</feature>
<evidence type="ECO:0000256" key="1">
    <source>
        <dbReference type="ARBA" id="ARBA00004613"/>
    </source>
</evidence>
<dbReference type="InterPro" id="IPR050708">
    <property type="entry name" value="T6SS_VgrG/RHS"/>
</dbReference>
<dbReference type="OrthoDB" id="5426877at2759"/>
<dbReference type="PANTHER" id="PTHR32305:SF15">
    <property type="entry name" value="PROTEIN RHSA-RELATED"/>
    <property type="match status" value="1"/>
</dbReference>
<name>A0A6A6IKW9_9PLEO</name>
<dbReference type="Pfam" id="PF03534">
    <property type="entry name" value="SpvB"/>
    <property type="match status" value="1"/>
</dbReference>
<feature type="compositionally biased region" description="Low complexity" evidence="4">
    <location>
        <begin position="2619"/>
        <end position="2634"/>
    </location>
</feature>
<gene>
    <name evidence="7" type="ORF">BU26DRAFT_592374</name>
</gene>
<feature type="region of interest" description="Disordered" evidence="4">
    <location>
        <begin position="1185"/>
        <end position="1214"/>
    </location>
</feature>
<dbReference type="GO" id="GO:0005737">
    <property type="term" value="C:cytoplasm"/>
    <property type="evidence" value="ECO:0007669"/>
    <property type="project" value="InterPro"/>
</dbReference>
<dbReference type="RefSeq" id="XP_033686269.1">
    <property type="nucleotide sequence ID" value="XM_033834833.1"/>
</dbReference>
<keyword evidence="2" id="KW-0964">Secreted</keyword>
<keyword evidence="8" id="KW-1185">Reference proteome</keyword>
<dbReference type="PANTHER" id="PTHR32305">
    <property type="match status" value="1"/>
</dbReference>
<evidence type="ECO:0000313" key="7">
    <source>
        <dbReference type="EMBL" id="KAF2251265.1"/>
    </source>
</evidence>
<evidence type="ECO:0000256" key="2">
    <source>
        <dbReference type="ARBA" id="ARBA00022525"/>
    </source>
</evidence>
<dbReference type="Proteomes" id="UP000800094">
    <property type="component" value="Unassembled WGS sequence"/>
</dbReference>
<dbReference type="SUPFAM" id="SSF69318">
    <property type="entry name" value="Integrin alpha N-terminal domain"/>
    <property type="match status" value="1"/>
</dbReference>
<sequence>MEKEPQQTAGVTSTKSRRNDGKPGDLSPSNSPTKQQSPLPGATLPKGGGTIQGMGEKFDTNPVTGTASLTVPILTSPGRDGFGPTLSLSYDSGNGHGPFGFGWSLGLDSITRKTSKGLPQYKDDIELDVFVISGAEDLVPALLPDGSRHEDRASVPGYVIHRYKPRIEGSYRRVDRWTKLEAEGDVHWRVYSSDDTLSIYGRSENSRIFNQVAPEQTFSWLISDTRDWRGNAMTFTYKSENGDGVDLSKNHQKRRGRADGVIRQANRYIKSIRYGNRTTLLDTHGQRVVFPSQAALDDLGWMFEIVFDYGEHDDQSPTPRENTPWKHRPDAFSRYTSGFEVRTARLCRRVLMFHHFEHEDNVGMDCLTRSTDFIYLTNGVDANIYSFLAEVEQSGYRHDSREVSGYVKRSMPRLEFKYSEPSVQDDLRTIEREALENIPSGLAEPQTRCIDLFGEGVSGILTELDGVWYYKRNITPISELVQPDGSRVSRPMFDHMETVPSLPNMTNIGNIQWMDLEGDGFVSIVTDSGTLGYYQSSGKEEWEAWRPFDSTFKASLDSEALHLVDLTGDGHPDAVMTDQSVWYPSLGTKGFGAPEGFTIDLEECENPWQLFKSKPLARVRFCFGDMSGDGMQDVVLIGNGEVCFWPSLGYGRFGAKIVMDHPPEFDDDDYFDPERVLLGDIDGSGTTDLIYLHRCGPRLYFNQCGNSWSDAKMLASATNISAFLDVSIIDIHGNGTSCLVISDPLPTAESPMQYVDLMGGVKPHLLVEFENNMGASTKIHYSTSTKFYLQDRKVGRPWISRLPYPVAVVEFTETFDHISRNVFTSSFAYHHGHYDGVEREFRGFGMVEQWDTENLSPISFPDSSNTAEEYSLPATYTKSWFHLGLSKDFNTISRQYEREYFHNPGWWLLPDTILPAEVEAAEEYDACRALKGRLLRQEIYMNDAQVDSSDAEIQKAKTPVSFSETNYTIEKLQQGSSNASAVFRATPREILTYHLERDVSDPRITQQIILERNEYGQILREVAIAYGRADQDAALPTPWDRDAQTKTYMTYSESKVTNPIDDPARFPHAYRVPMNCQHREYELTGFVPPEPGSPFSLDQFSTDNFKLLEDAEEIPYEAQPDLSKTQKRLLGLSRTICRSDDLASSLPLGQMDVCGIILQSYGLVFTAALFDSVYQRGGLPLVPSRDSVLTSQDGDGGGYYSSSELKSSDQFPEDDPYDGYWTGSGLIFYSQSDDVLQELNDARSSFYSFIRTRNVFGVESSVTYDDYTMLVVEAEDSAGNIATIGERDGGGNRISNGNDYRTLQPLLLTDANGNRTAVATDALGAVVGSAVMGKVGEPVGDTLQGFEPDLPESIVLAHMTNPTADPRAILHGATWRAVYDLGAYTRTKSSGSPQPVASYSLSRVTHEEDLAENEEPEMHHAFSYTDGFGRDVQTKAQTRPGPVAQRDADGRIIFDEDGQPVLTDEPSNPRWISSGWTIYNNKGLTVAQYEPWFTHMHTFEFDVRAGVSSIAFYDAMGRNVATVHPNGAYTKTVFTTWTSEAWDNNDTVELDPRTDTDVKQYTKAYFATKPTFQTWFQQRMALPERDRRRQAAEKSKVHAGTCVVSHFDSLSRVYLKVGWNRVACLDHELDGQEWKQHTRIEFDIQGHGLAVRDSDTMNGNDLPGRIVEMFQYDMAGRAMIRRSMDSGTTTYLQNAVEEPLYQWDDRGHRLKTVYDKAGRHLLTSVTGDVHSPSGPTTECIVNYKVYGEHHPRAAELNLKSRTYLVVDQAGLTVNERRDFKGNLLENSKRLNTEYKKTVDWKGLEAIIPMDMDSAAFVDEGALWSFLDSHLEPEAFRGFASFDALSRPVSITSPNSNNGNQSVTFFSYEINSLVQVSAIIRGESATPAPIVADLQYDARSVRQSVTYANGVTTTYKYSSTGELVRLLSTRPSSGGTDVLQDLRYTYDPSNMRSTIEDAAQQTVYFRNRVVEPVTDYTYDALCQLIRASGREHLGQPGGSPIPYSHEDSARSGPQPGDGGAMGTYREDYVYDRTGNMKKMKHSVDDPLAPGHTWTKVFEHNEPSTLEPAKFGNRLTSTSISSSVEQYLYDAHGNMTRMPHLGGSAGTPNVTWNYLDQQKQVDLGGGGTAYYVYDASGQRVRKIIERSPNLIQERIYLGATLEIFRRHQSGQVTLERESFHVGDDVDRVALIETRTLDINGTDRAPRQVHRYRLKNHQGSATVELDDQARVLTYEEYSPYGSTTYAGVDGSLELPKRYRFTGKERDEETGLSYHGARYYAPWLARWTSADPGGGMDGLNLYQYCLSNPVHYVDGNGASPSLGPPEWLRDIFKGHDAQDMVWEYVKTIEQGAEKEVWVARWKDAVLKAGFDGFKRLDIITKDGMIQVKYIELKDAVTGAMKDSAVLEKRILNGVADAKAEVAAAKEYLGAAGKGGWINERLSKVWAGLKGAMPKHTLVFVVEGEASEIFQFEGLVRQTMERVAKGHAYEVVQGTGKSFATIAKERAARAAGKLAEAAAKAAAKGVAKKAAVAGAAWGLSKVASKLIPGIGLATATHDLATATNWTDRIIAGAEVVGGVLEFVPGLNAVGMGINLAMLGARAGVAAYRATQGEGDGGDAGQPVEKPAAAPAEAAPKTTTQPGPVQAVSPDPPSVVRAGPTESKASGVRIELPSLNPMRDMRSNGNQQPNGLELRIQW</sequence>
<dbReference type="InterPro" id="IPR022385">
    <property type="entry name" value="Rhs_assc_core"/>
</dbReference>
<feature type="domain" description="Insecticide toxin TcdB middle/N-terminal" evidence="6">
    <location>
        <begin position="721"/>
        <end position="883"/>
    </location>
</feature>
<feature type="domain" description="Insecticide toxin TcdB middle/C-terminal" evidence="5">
    <location>
        <begin position="926"/>
        <end position="1062"/>
    </location>
</feature>
<evidence type="ECO:0000256" key="3">
    <source>
        <dbReference type="ARBA" id="ARBA00023026"/>
    </source>
</evidence>
<comment type="subcellular location">
    <subcellularLocation>
        <location evidence="1">Secreted</location>
    </subcellularLocation>
</comment>
<feature type="region of interest" description="Disordered" evidence="4">
    <location>
        <begin position="1387"/>
        <end position="1406"/>
    </location>
</feature>
<feature type="region of interest" description="Disordered" evidence="4">
    <location>
        <begin position="1"/>
        <end position="64"/>
    </location>
</feature>
<organism evidence="7 8">
    <name type="scientific">Trematosphaeria pertusa</name>
    <dbReference type="NCBI Taxonomy" id="390896"/>
    <lineage>
        <taxon>Eukaryota</taxon>
        <taxon>Fungi</taxon>
        <taxon>Dikarya</taxon>
        <taxon>Ascomycota</taxon>
        <taxon>Pezizomycotina</taxon>
        <taxon>Dothideomycetes</taxon>
        <taxon>Pleosporomycetidae</taxon>
        <taxon>Pleosporales</taxon>
        <taxon>Massarineae</taxon>
        <taxon>Trematosphaeriaceae</taxon>
        <taxon>Trematosphaeria</taxon>
    </lineage>
</organism>
<dbReference type="PRINTS" id="PR01341">
    <property type="entry name" value="SALSPVBPROT"/>
</dbReference>
<evidence type="ECO:0000259" key="5">
    <source>
        <dbReference type="Pfam" id="PF12255"/>
    </source>
</evidence>
<feature type="region of interest" description="Disordered" evidence="4">
    <location>
        <begin position="1990"/>
        <end position="2023"/>
    </location>
</feature>
<dbReference type="InterPro" id="IPR028994">
    <property type="entry name" value="Integrin_alpha_N"/>
</dbReference>
<proteinExistence type="predicted"/>
<dbReference type="Pfam" id="PF12255">
    <property type="entry name" value="TcdB_toxin_midC"/>
    <property type="match status" value="1"/>
</dbReference>